<feature type="compositionally biased region" description="Low complexity" evidence="1">
    <location>
        <begin position="207"/>
        <end position="219"/>
    </location>
</feature>
<feature type="compositionally biased region" description="Low complexity" evidence="1">
    <location>
        <begin position="228"/>
        <end position="250"/>
    </location>
</feature>
<organism evidence="2 3">
    <name type="scientific">Salinirubrum litoreum</name>
    <dbReference type="NCBI Taxonomy" id="1126234"/>
    <lineage>
        <taxon>Archaea</taxon>
        <taxon>Methanobacteriati</taxon>
        <taxon>Methanobacteriota</taxon>
        <taxon>Stenosarchaea group</taxon>
        <taxon>Halobacteria</taxon>
        <taxon>Halobacteriales</taxon>
        <taxon>Haloferacaceae</taxon>
        <taxon>Salinirubrum</taxon>
    </lineage>
</organism>
<evidence type="ECO:0000313" key="2">
    <source>
        <dbReference type="EMBL" id="MFC5366800.1"/>
    </source>
</evidence>
<dbReference type="AlphaFoldDB" id="A0ABD5R9X7"/>
<accession>A0ABD5R9X7</accession>
<keyword evidence="3" id="KW-1185">Reference proteome</keyword>
<sequence length="389" mass="39744">MSRLGPTGRLAALAMAVVLVFALAGSGVGTDARLGDSEVANVPVVVFGAAPDDQQSDLVGTPLTLTFEGLTAETADWPDGFTAVADDTGTASFSVLSTVSTTESDESNETAEPVYVVRLDSVGPDSVQFTLAGSEQTPATVAVNGDLLAGALGLSAFDPAVVELRIDGVVTGYDTTAAGSVQFQTLDWADRTVTFRAVESEVPVSDPTTETPTAPGEEPNSTTEAPTEDPNSTTEETPTEGPSGETPTETPTEEAPTEAPTEEAPTETPTEETPTEEAPTEEAPTEAPTEETPTETQTEAPTEDTPTETPTESSPTEESTESSSTETPTDETKTETESSEATETTEAGSSAAETTDSAGSGDSTDSSDSTDSTGSADTEASQTPDEAGE</sequence>
<feature type="compositionally biased region" description="Low complexity" evidence="1">
    <location>
        <begin position="307"/>
        <end position="327"/>
    </location>
</feature>
<reference evidence="2 3" key="1">
    <citation type="journal article" date="2019" name="Int. J. Syst. Evol. Microbiol.">
        <title>The Global Catalogue of Microorganisms (GCM) 10K type strain sequencing project: providing services to taxonomists for standard genome sequencing and annotation.</title>
        <authorList>
            <consortium name="The Broad Institute Genomics Platform"/>
            <consortium name="The Broad Institute Genome Sequencing Center for Infectious Disease"/>
            <person name="Wu L."/>
            <person name="Ma J."/>
        </authorList>
    </citation>
    <scope>NUCLEOTIDE SEQUENCE [LARGE SCALE GENOMIC DNA]</scope>
    <source>
        <strain evidence="2 3">CGMCC 1.12237</strain>
    </source>
</reference>
<evidence type="ECO:0000313" key="3">
    <source>
        <dbReference type="Proteomes" id="UP001596201"/>
    </source>
</evidence>
<dbReference type="EMBL" id="JBHSKX010000001">
    <property type="protein sequence ID" value="MFC5366800.1"/>
    <property type="molecule type" value="Genomic_DNA"/>
</dbReference>
<protein>
    <submittedName>
        <fullName evidence="2">Uncharacterized protein</fullName>
    </submittedName>
</protein>
<proteinExistence type="predicted"/>
<dbReference type="RefSeq" id="WP_227227864.1">
    <property type="nucleotide sequence ID" value="NZ_JAJCVJ010000001.1"/>
</dbReference>
<feature type="compositionally biased region" description="Low complexity" evidence="1">
    <location>
        <begin position="339"/>
        <end position="381"/>
    </location>
</feature>
<feature type="compositionally biased region" description="Acidic residues" evidence="1">
    <location>
        <begin position="251"/>
        <end position="293"/>
    </location>
</feature>
<comment type="caution">
    <text evidence="2">The sequence shown here is derived from an EMBL/GenBank/DDBJ whole genome shotgun (WGS) entry which is preliminary data.</text>
</comment>
<feature type="region of interest" description="Disordered" evidence="1">
    <location>
        <begin position="199"/>
        <end position="389"/>
    </location>
</feature>
<evidence type="ECO:0000256" key="1">
    <source>
        <dbReference type="SAM" id="MobiDB-lite"/>
    </source>
</evidence>
<dbReference type="Proteomes" id="UP001596201">
    <property type="component" value="Unassembled WGS sequence"/>
</dbReference>
<gene>
    <name evidence="2" type="ORF">ACFPJ5_07595</name>
</gene>
<name>A0ABD5R9X7_9EURY</name>